<dbReference type="PRINTS" id="PR00260">
    <property type="entry name" value="CHEMTRNSDUCR"/>
</dbReference>
<dbReference type="RefSeq" id="WP_058352978.1">
    <property type="nucleotide sequence ID" value="NZ_CABMMD010000161.1"/>
</dbReference>
<comment type="similarity">
    <text evidence="2">Belongs to the methyl-accepting chemotaxis (MCP) protein family.</text>
</comment>
<dbReference type="PANTHER" id="PTHR43531:SF11">
    <property type="entry name" value="METHYL-ACCEPTING CHEMOTAXIS PROTEIN 3"/>
    <property type="match status" value="1"/>
</dbReference>
<evidence type="ECO:0000256" key="3">
    <source>
        <dbReference type="PROSITE-ProRule" id="PRU00284"/>
    </source>
</evidence>
<dbReference type="GO" id="GO:0004888">
    <property type="term" value="F:transmembrane signaling receptor activity"/>
    <property type="evidence" value="ECO:0007669"/>
    <property type="project" value="InterPro"/>
</dbReference>
<evidence type="ECO:0000313" key="7">
    <source>
        <dbReference type="EMBL" id="KSV58770.1"/>
    </source>
</evidence>
<feature type="domain" description="HAMP" evidence="6">
    <location>
        <begin position="209"/>
        <end position="261"/>
    </location>
</feature>
<feature type="transmembrane region" description="Helical" evidence="4">
    <location>
        <begin position="180"/>
        <end position="199"/>
    </location>
</feature>
<dbReference type="SMART" id="SM00283">
    <property type="entry name" value="MA"/>
    <property type="match status" value="1"/>
</dbReference>
<evidence type="ECO:0000256" key="1">
    <source>
        <dbReference type="ARBA" id="ARBA00022500"/>
    </source>
</evidence>
<evidence type="ECO:0000259" key="5">
    <source>
        <dbReference type="PROSITE" id="PS50111"/>
    </source>
</evidence>
<sequence>MEKKEKKIGERLNAIIRFLIVLLGVAAVLSLVSFQLIGNNMTEFYNVQYETTKNQMEIRKDVQTINKRILWAVISNDAEVTEAQKRELVERFDKIEGYLSVIQKNLSDKRAAERLRTAFVGFEEASLYMLSLVEQGQPDKAVNYYETDFNDISEVLADALSAVGTQSDAAAKGKHVKSQVIQIITTIILIILFIVSVFISRRKGKQLQKEIAEPLEEIRAASRELAKGNLHIDIAYTSEDEIGQVAEELRISIKKLSSYIEEIDNFMSEMADGNFDITVKNEFIGDFKNIETALNHFTEKISADMREIENAARQVSEDSGQIAEAAQTLAEGATDQAGIVQKLSATVNSVSQKIQDNAKNADEISKEVVGVSEEINRSNDWMQKVVQAMDSISTTSEEIRKIIGTIDDIAAQTNLLALNASIEAARAGEAGRGFAVVADQVSALASQSAEAAHTSSRHIEAALRAVDEGKQMADGAAEKLKDVVTAAEAITDKVDGIAAASGEQAEAVHQIDTGIDQIVQVVETNAATAEESSASSEELTSQAQLLKELIYQFKLKN</sequence>
<dbReference type="SMART" id="SM00304">
    <property type="entry name" value="HAMP"/>
    <property type="match status" value="1"/>
</dbReference>
<keyword evidence="4" id="KW-0812">Transmembrane</keyword>
<dbReference type="PROSITE" id="PS50885">
    <property type="entry name" value="HAMP"/>
    <property type="match status" value="1"/>
</dbReference>
<dbReference type="PROSITE" id="PS50111">
    <property type="entry name" value="CHEMOTAXIS_TRANSDUC_2"/>
    <property type="match status" value="1"/>
</dbReference>
<dbReference type="InterPro" id="IPR051310">
    <property type="entry name" value="MCP_chemotaxis"/>
</dbReference>
<dbReference type="GO" id="GO:0005886">
    <property type="term" value="C:plasma membrane"/>
    <property type="evidence" value="ECO:0007669"/>
    <property type="project" value="TreeGrafter"/>
</dbReference>
<dbReference type="Proteomes" id="UP000054874">
    <property type="component" value="Unassembled WGS sequence"/>
</dbReference>
<evidence type="ECO:0000256" key="4">
    <source>
        <dbReference type="SAM" id="Phobius"/>
    </source>
</evidence>
<dbReference type="GO" id="GO:0007165">
    <property type="term" value="P:signal transduction"/>
    <property type="evidence" value="ECO:0007669"/>
    <property type="project" value="UniProtKB-KW"/>
</dbReference>
<feature type="domain" description="Methyl-accepting transducer" evidence="5">
    <location>
        <begin position="311"/>
        <end position="540"/>
    </location>
</feature>
<keyword evidence="8" id="KW-1185">Reference proteome</keyword>
<evidence type="ECO:0008006" key="9">
    <source>
        <dbReference type="Google" id="ProtNLM"/>
    </source>
</evidence>
<dbReference type="STRING" id="290052.ASU35_11630"/>
<evidence type="ECO:0000256" key="2">
    <source>
        <dbReference type="ARBA" id="ARBA00029447"/>
    </source>
</evidence>
<evidence type="ECO:0000313" key="8">
    <source>
        <dbReference type="Proteomes" id="UP000054874"/>
    </source>
</evidence>
<accession>A0A0V8QDY7</accession>
<dbReference type="InterPro" id="IPR003660">
    <property type="entry name" value="HAMP_dom"/>
</dbReference>
<proteinExistence type="inferred from homology"/>
<dbReference type="AlphaFoldDB" id="A0A0V8QDY7"/>
<dbReference type="CDD" id="cd06225">
    <property type="entry name" value="HAMP"/>
    <property type="match status" value="1"/>
</dbReference>
<dbReference type="InterPro" id="IPR004090">
    <property type="entry name" value="Chemotax_Me-accpt_rcpt"/>
</dbReference>
<evidence type="ECO:0000259" key="6">
    <source>
        <dbReference type="PROSITE" id="PS50885"/>
    </source>
</evidence>
<dbReference type="Gene3D" id="6.10.340.10">
    <property type="match status" value="1"/>
</dbReference>
<keyword evidence="4" id="KW-1133">Transmembrane helix</keyword>
<dbReference type="InterPro" id="IPR024478">
    <property type="entry name" value="HlyB_4HB_MCP"/>
</dbReference>
<dbReference type="SUPFAM" id="SSF58104">
    <property type="entry name" value="Methyl-accepting chemotaxis protein (MCP) signaling domain"/>
    <property type="match status" value="1"/>
</dbReference>
<dbReference type="GO" id="GO:0006935">
    <property type="term" value="P:chemotaxis"/>
    <property type="evidence" value="ECO:0007669"/>
    <property type="project" value="UniProtKB-KW"/>
</dbReference>
<protein>
    <recommendedName>
        <fullName evidence="9">Chemotaxis protein</fullName>
    </recommendedName>
</protein>
<dbReference type="Pfam" id="PF12729">
    <property type="entry name" value="4HB_MCP_1"/>
    <property type="match status" value="1"/>
</dbReference>
<dbReference type="InterPro" id="IPR004089">
    <property type="entry name" value="MCPsignal_dom"/>
</dbReference>
<name>A0A0V8QDY7_9FIRM</name>
<dbReference type="EMBL" id="LNAM01000161">
    <property type="protein sequence ID" value="KSV58770.1"/>
    <property type="molecule type" value="Genomic_DNA"/>
</dbReference>
<dbReference type="Pfam" id="PF00672">
    <property type="entry name" value="HAMP"/>
    <property type="match status" value="1"/>
</dbReference>
<feature type="transmembrane region" description="Helical" evidence="4">
    <location>
        <begin position="12"/>
        <end position="37"/>
    </location>
</feature>
<keyword evidence="1" id="KW-0145">Chemotaxis</keyword>
<dbReference type="Pfam" id="PF00015">
    <property type="entry name" value="MCPsignal"/>
    <property type="match status" value="1"/>
</dbReference>
<dbReference type="PANTHER" id="PTHR43531">
    <property type="entry name" value="PROTEIN ICFG"/>
    <property type="match status" value="1"/>
</dbReference>
<comment type="caution">
    <text evidence="7">The sequence shown here is derived from an EMBL/GenBank/DDBJ whole genome shotgun (WGS) entry which is preliminary data.</text>
</comment>
<keyword evidence="3" id="KW-0807">Transducer</keyword>
<gene>
    <name evidence="7" type="ORF">ASU35_11630</name>
</gene>
<dbReference type="OrthoDB" id="1862723at2"/>
<keyword evidence="4" id="KW-0472">Membrane</keyword>
<dbReference type="Gene3D" id="1.10.287.950">
    <property type="entry name" value="Methyl-accepting chemotaxis protein"/>
    <property type="match status" value="1"/>
</dbReference>
<organism evidence="7 8">
    <name type="scientific">Acetivibrio ethanolgignens</name>
    <dbReference type="NCBI Taxonomy" id="290052"/>
    <lineage>
        <taxon>Bacteria</taxon>
        <taxon>Bacillati</taxon>
        <taxon>Bacillota</taxon>
        <taxon>Clostridia</taxon>
        <taxon>Eubacteriales</taxon>
        <taxon>Oscillospiraceae</taxon>
        <taxon>Acetivibrio</taxon>
    </lineage>
</organism>
<reference evidence="7 8" key="1">
    <citation type="submission" date="2015-11" db="EMBL/GenBank/DDBJ databases">
        <title>Butyribacter intestini gen. nov., sp. nov., a butyric acid-producing bacterium of the family Lachnospiraceae isolated from the human faeces.</title>
        <authorList>
            <person name="Zou Y."/>
            <person name="Xue W."/>
            <person name="Luo G."/>
            <person name="Lv M."/>
        </authorList>
    </citation>
    <scope>NUCLEOTIDE SEQUENCE [LARGE SCALE GENOMIC DNA]</scope>
    <source>
        <strain evidence="7 8">ACET-33324</strain>
    </source>
</reference>